<keyword evidence="1" id="KW-1133">Transmembrane helix</keyword>
<feature type="transmembrane region" description="Helical" evidence="1">
    <location>
        <begin position="141"/>
        <end position="161"/>
    </location>
</feature>
<organism evidence="2 3">
    <name type="scientific">Pontibacter qinzhouensis</name>
    <dbReference type="NCBI Taxonomy" id="2603253"/>
    <lineage>
        <taxon>Bacteria</taxon>
        <taxon>Pseudomonadati</taxon>
        <taxon>Bacteroidota</taxon>
        <taxon>Cytophagia</taxon>
        <taxon>Cytophagales</taxon>
        <taxon>Hymenobacteraceae</taxon>
        <taxon>Pontibacter</taxon>
    </lineage>
</organism>
<evidence type="ECO:0000313" key="3">
    <source>
        <dbReference type="Proteomes" id="UP000321926"/>
    </source>
</evidence>
<dbReference type="EMBL" id="VRTY01000021">
    <property type="protein sequence ID" value="TXK48890.1"/>
    <property type="molecule type" value="Genomic_DNA"/>
</dbReference>
<keyword evidence="3" id="KW-1185">Reference proteome</keyword>
<gene>
    <name evidence="2" type="ORF">FVR03_07355</name>
</gene>
<proteinExistence type="predicted"/>
<dbReference type="PANTHER" id="PTHR34219:SF3">
    <property type="entry name" value="BLL7967 PROTEIN"/>
    <property type="match status" value="1"/>
</dbReference>
<dbReference type="AlphaFoldDB" id="A0A5C8KCS9"/>
<dbReference type="PANTHER" id="PTHR34219">
    <property type="entry name" value="IRON-REGULATED INNER MEMBRANE PROTEIN-RELATED"/>
    <property type="match status" value="1"/>
</dbReference>
<feature type="transmembrane region" description="Helical" evidence="1">
    <location>
        <begin position="12"/>
        <end position="34"/>
    </location>
</feature>
<keyword evidence="1" id="KW-0472">Membrane</keyword>
<protein>
    <submittedName>
        <fullName evidence="2">PepSY domain-containing protein</fullName>
    </submittedName>
</protein>
<dbReference type="Pfam" id="PF03929">
    <property type="entry name" value="PepSY_TM"/>
    <property type="match status" value="1"/>
</dbReference>
<feature type="transmembrane region" description="Helical" evidence="1">
    <location>
        <begin position="345"/>
        <end position="366"/>
    </location>
</feature>
<comment type="caution">
    <text evidence="2">The sequence shown here is derived from an EMBL/GenBank/DDBJ whole genome shotgun (WGS) entry which is preliminary data.</text>
</comment>
<dbReference type="OrthoDB" id="111691at2"/>
<name>A0A5C8KCS9_9BACT</name>
<feature type="transmembrane region" description="Helical" evidence="1">
    <location>
        <begin position="191"/>
        <end position="215"/>
    </location>
</feature>
<accession>A0A5C8KCS9</accession>
<dbReference type="InterPro" id="IPR005625">
    <property type="entry name" value="PepSY-ass_TM"/>
</dbReference>
<dbReference type="Proteomes" id="UP000321926">
    <property type="component" value="Unassembled WGS sequence"/>
</dbReference>
<dbReference type="RefSeq" id="WP_147921095.1">
    <property type="nucleotide sequence ID" value="NZ_VRTY01000021.1"/>
</dbReference>
<reference evidence="2 3" key="1">
    <citation type="submission" date="2019-08" db="EMBL/GenBank/DDBJ databases">
        <authorList>
            <person name="Shi S."/>
        </authorList>
    </citation>
    <scope>NUCLEOTIDE SEQUENCE [LARGE SCALE GENOMIC DNA]</scope>
    <source>
        <strain evidence="2 3">GY10130</strain>
    </source>
</reference>
<evidence type="ECO:0000256" key="1">
    <source>
        <dbReference type="SAM" id="Phobius"/>
    </source>
</evidence>
<evidence type="ECO:0000313" key="2">
    <source>
        <dbReference type="EMBL" id="TXK48890.1"/>
    </source>
</evidence>
<sequence length="393" mass="44830">MTFKKLIGKLHFWLGFSSGLFVLFLGITGCILAFQREIEEATQPYQFVEQQAQIKLPPSKLQAIADAQLPGKHAHSVSFAHGKAAQVVYFSLMEPTYYYIVYLDPYNGQVLKVKNMDKDFFRFMIMGHYYLWLPPHIGQPILASATLVFVFMLISGLVLWWPKNKAARKQRFSIKWSARWRRVNYDAHNVLGFYMTWVAIFIGVTGLIMGFQWFAKSVYWVASGGKQLVEFYEPLSDTTAIDANTSAVPAMDKIWMKKYPEILGTNAKLEVHVPESKSSSIEVAINPDPSTYWKGDYIYYDQHTFEEIPVTHQYGRFADATVADKIMRMNYDIHVGAIGGIVGKVIAFFASLIAASLPVTGFIIWWGRRKKQKQPQPVRSGKVAMVNSTFERI</sequence>
<keyword evidence="1" id="KW-0812">Transmembrane</keyword>
<dbReference type="PROSITE" id="PS51257">
    <property type="entry name" value="PROKAR_LIPOPROTEIN"/>
    <property type="match status" value="1"/>
</dbReference>